<protein>
    <recommendedName>
        <fullName evidence="5">Polymer-forming cytoskeletal protein</fullName>
    </recommendedName>
</protein>
<comment type="caution">
    <text evidence="3">The sequence shown here is derived from an EMBL/GenBank/DDBJ whole genome shotgun (WGS) entry which is preliminary data.</text>
</comment>
<dbReference type="eggNOG" id="COG1664">
    <property type="taxonomic scope" value="Bacteria"/>
</dbReference>
<organism evidence="3 4">
    <name type="scientific">Pluralibacter gergoviae</name>
    <name type="common">Enterobacter gergoviae</name>
    <dbReference type="NCBI Taxonomy" id="61647"/>
    <lineage>
        <taxon>Bacteria</taxon>
        <taxon>Pseudomonadati</taxon>
        <taxon>Pseudomonadota</taxon>
        <taxon>Gammaproteobacteria</taxon>
        <taxon>Enterobacterales</taxon>
        <taxon>Enterobacteriaceae</taxon>
        <taxon>Pluralibacter</taxon>
    </lineage>
</organism>
<keyword evidence="2" id="KW-1133">Transmembrane helix</keyword>
<dbReference type="PATRIC" id="fig|61647.15.peg.2796"/>
<dbReference type="InterPro" id="IPR007607">
    <property type="entry name" value="BacA/B"/>
</dbReference>
<dbReference type="Pfam" id="PF04519">
    <property type="entry name" value="Bactofilin"/>
    <property type="match status" value="1"/>
</dbReference>
<sequence>MYLPYLSLNAALVLWLTSLILWLCQWDRTALLISIFAALLLLLHFVKRDITAMFGKEKNSARIEKITAAPPLPVAKTPDAAESPQANTVIAGDVRFDGNISATGTLYIHGRVYGNIEAADGMVKIMRSGYVEGNITARELVIDGAVLGQCRAETIDIQEHGNITGAIAYRSLAIKRGGTFSGQAETIAEAADNVVEMVSEKEAVVQEA</sequence>
<evidence type="ECO:0000256" key="1">
    <source>
        <dbReference type="ARBA" id="ARBA00044755"/>
    </source>
</evidence>
<proteinExistence type="inferred from homology"/>
<keyword evidence="4" id="KW-1185">Reference proteome</keyword>
<gene>
    <name evidence="3" type="ORF">ABW06_21115</name>
</gene>
<dbReference type="Proteomes" id="UP000036196">
    <property type="component" value="Unassembled WGS sequence"/>
</dbReference>
<feature type="transmembrane region" description="Helical" evidence="2">
    <location>
        <begin position="5"/>
        <end position="23"/>
    </location>
</feature>
<evidence type="ECO:0000313" key="3">
    <source>
        <dbReference type="EMBL" id="KMK11532.1"/>
    </source>
</evidence>
<name>A0A0J5LNQ3_PLUGE</name>
<feature type="transmembrane region" description="Helical" evidence="2">
    <location>
        <begin position="29"/>
        <end position="46"/>
    </location>
</feature>
<evidence type="ECO:0000313" key="4">
    <source>
        <dbReference type="Proteomes" id="UP000036196"/>
    </source>
</evidence>
<evidence type="ECO:0008006" key="5">
    <source>
        <dbReference type="Google" id="ProtNLM"/>
    </source>
</evidence>
<reference evidence="3 4" key="1">
    <citation type="submission" date="2015-05" db="EMBL/GenBank/DDBJ databases">
        <title>Genome sequences of Pluralibacter gergoviae.</title>
        <authorList>
            <person name="Greninger A.L."/>
            <person name="Miller S."/>
        </authorList>
    </citation>
    <scope>NUCLEOTIDE SEQUENCE [LARGE SCALE GENOMIC DNA]</scope>
    <source>
        <strain evidence="3 4">JS81F13</strain>
    </source>
</reference>
<dbReference type="AlphaFoldDB" id="A0A0J5LNQ3"/>
<keyword evidence="2" id="KW-0472">Membrane</keyword>
<dbReference type="RefSeq" id="WP_048280464.1">
    <property type="nucleotide sequence ID" value="NZ_LDZF01000028.1"/>
</dbReference>
<accession>A0A0J5LNQ3</accession>
<dbReference type="PANTHER" id="PTHR35024">
    <property type="entry name" value="HYPOTHETICAL CYTOSOLIC PROTEIN"/>
    <property type="match status" value="1"/>
</dbReference>
<evidence type="ECO:0000256" key="2">
    <source>
        <dbReference type="SAM" id="Phobius"/>
    </source>
</evidence>
<comment type="similarity">
    <text evidence="1">Belongs to the bactofilin family.</text>
</comment>
<dbReference type="STRING" id="61647.LG71_01620"/>
<dbReference type="EMBL" id="LDZF01000028">
    <property type="protein sequence ID" value="KMK11532.1"/>
    <property type="molecule type" value="Genomic_DNA"/>
</dbReference>
<keyword evidence="2" id="KW-0812">Transmembrane</keyword>
<dbReference type="PANTHER" id="PTHR35024:SF4">
    <property type="entry name" value="POLYMER-FORMING CYTOSKELETAL PROTEIN"/>
    <property type="match status" value="1"/>
</dbReference>